<gene>
    <name evidence="1" type="ORF">EVAR_47630_1</name>
</gene>
<comment type="caution">
    <text evidence="1">The sequence shown here is derived from an EMBL/GenBank/DDBJ whole genome shotgun (WGS) entry which is preliminary data.</text>
</comment>
<dbReference type="Proteomes" id="UP000299102">
    <property type="component" value="Unassembled WGS sequence"/>
</dbReference>
<dbReference type="EMBL" id="BGZK01001722">
    <property type="protein sequence ID" value="GBP85194.1"/>
    <property type="molecule type" value="Genomic_DNA"/>
</dbReference>
<name>A0A4C1ZDK6_EUMVA</name>
<keyword evidence="2" id="KW-1185">Reference proteome</keyword>
<organism evidence="1 2">
    <name type="scientific">Eumeta variegata</name>
    <name type="common">Bagworm moth</name>
    <name type="synonym">Eumeta japonica</name>
    <dbReference type="NCBI Taxonomy" id="151549"/>
    <lineage>
        <taxon>Eukaryota</taxon>
        <taxon>Metazoa</taxon>
        <taxon>Ecdysozoa</taxon>
        <taxon>Arthropoda</taxon>
        <taxon>Hexapoda</taxon>
        <taxon>Insecta</taxon>
        <taxon>Pterygota</taxon>
        <taxon>Neoptera</taxon>
        <taxon>Endopterygota</taxon>
        <taxon>Lepidoptera</taxon>
        <taxon>Glossata</taxon>
        <taxon>Ditrysia</taxon>
        <taxon>Tineoidea</taxon>
        <taxon>Psychidae</taxon>
        <taxon>Oiketicinae</taxon>
        <taxon>Eumeta</taxon>
    </lineage>
</organism>
<protein>
    <submittedName>
        <fullName evidence="1">Uncharacterized protein</fullName>
    </submittedName>
</protein>
<sequence length="86" mass="9738">MENVIGTVMRSGTEIENEIGNILDHDRKLNRILKKKQSLILVYALHNRRCPNEDQETRRSVLILELRAGPGSDSTMEPELISRAGP</sequence>
<reference evidence="1 2" key="1">
    <citation type="journal article" date="2019" name="Commun. Biol.">
        <title>The bagworm genome reveals a unique fibroin gene that provides high tensile strength.</title>
        <authorList>
            <person name="Kono N."/>
            <person name="Nakamura H."/>
            <person name="Ohtoshi R."/>
            <person name="Tomita M."/>
            <person name="Numata K."/>
            <person name="Arakawa K."/>
        </authorList>
    </citation>
    <scope>NUCLEOTIDE SEQUENCE [LARGE SCALE GENOMIC DNA]</scope>
</reference>
<accession>A0A4C1ZDK6</accession>
<evidence type="ECO:0000313" key="2">
    <source>
        <dbReference type="Proteomes" id="UP000299102"/>
    </source>
</evidence>
<evidence type="ECO:0000313" key="1">
    <source>
        <dbReference type="EMBL" id="GBP85194.1"/>
    </source>
</evidence>
<proteinExistence type="predicted"/>
<dbReference type="AlphaFoldDB" id="A0A4C1ZDK6"/>